<gene>
    <name evidence="2" type="ORF">CO726_29215</name>
</gene>
<protein>
    <submittedName>
        <fullName evidence="2">Uncharacterized protein</fullName>
    </submittedName>
</protein>
<feature type="chain" id="PRO_5013747968" evidence="1">
    <location>
        <begin position="33"/>
        <end position="186"/>
    </location>
</feature>
<dbReference type="AlphaFoldDB" id="A0A2G6Q557"/>
<reference evidence="2 3" key="1">
    <citation type="submission" date="2017-09" db="EMBL/GenBank/DDBJ databases">
        <title>Biocontrol bacteria screening and application from spent mushroom substrate.</title>
        <authorList>
            <person name="Sun X."/>
        </authorList>
    </citation>
    <scope>NUCLEOTIDE SEQUENCE [LARGE SCALE GENOMIC DNA]</scope>
    <source>
        <strain evidence="2 3">100374</strain>
    </source>
</reference>
<name>A0A2G6Q557_9BACI</name>
<dbReference type="Proteomes" id="UP000228484">
    <property type="component" value="Unassembled WGS sequence"/>
</dbReference>
<accession>A0A2G6Q557</accession>
<organism evidence="2 3">
    <name type="scientific">Bacillus fungorum</name>
    <dbReference type="NCBI Taxonomy" id="2039284"/>
    <lineage>
        <taxon>Bacteria</taxon>
        <taxon>Bacillati</taxon>
        <taxon>Bacillota</taxon>
        <taxon>Bacilli</taxon>
        <taxon>Bacillales</taxon>
        <taxon>Bacillaceae</taxon>
        <taxon>Bacillus</taxon>
    </lineage>
</organism>
<keyword evidence="3" id="KW-1185">Reference proteome</keyword>
<dbReference type="RefSeq" id="WP_099686629.1">
    <property type="nucleotide sequence ID" value="NZ_NWUW01000054.1"/>
</dbReference>
<evidence type="ECO:0000313" key="3">
    <source>
        <dbReference type="Proteomes" id="UP000228484"/>
    </source>
</evidence>
<evidence type="ECO:0000313" key="2">
    <source>
        <dbReference type="EMBL" id="PIE91953.1"/>
    </source>
</evidence>
<keyword evidence="1" id="KW-0732">Signal</keyword>
<feature type="signal peptide" evidence="1">
    <location>
        <begin position="1"/>
        <end position="32"/>
    </location>
</feature>
<sequence>MNFREQKMKFACATLALSVGFGLTAPSFSVSAAEVNNDYSSHIQNEKGAFSKEQVEQLKPVLKAIEDIPDQLLVEGNEDAINEYFKDKDIALKVSNDVQSSVDKQIPIMGVSAWDCSLAIGELLVMNAIPIAKLAKIKKYVKALGGAWETAKLLVGATTAGEKVAALSALIAELTGFTNVKKECGL</sequence>
<dbReference type="EMBL" id="NWUW01000054">
    <property type="protein sequence ID" value="PIE91953.1"/>
    <property type="molecule type" value="Genomic_DNA"/>
</dbReference>
<comment type="caution">
    <text evidence="2">The sequence shown here is derived from an EMBL/GenBank/DDBJ whole genome shotgun (WGS) entry which is preliminary data.</text>
</comment>
<proteinExistence type="predicted"/>
<evidence type="ECO:0000256" key="1">
    <source>
        <dbReference type="SAM" id="SignalP"/>
    </source>
</evidence>